<keyword evidence="3" id="KW-1185">Reference proteome</keyword>
<dbReference type="RefSeq" id="WP_189423915.1">
    <property type="nucleotide sequence ID" value="NZ_BMZE01000001.1"/>
</dbReference>
<dbReference type="InterPro" id="IPR043519">
    <property type="entry name" value="NT_sf"/>
</dbReference>
<reference evidence="2" key="2">
    <citation type="submission" date="2020-09" db="EMBL/GenBank/DDBJ databases">
        <authorList>
            <person name="Sun Q."/>
            <person name="Kim S."/>
        </authorList>
    </citation>
    <scope>NUCLEOTIDE SEQUENCE</scope>
    <source>
        <strain evidence="2">KCTC 32437</strain>
    </source>
</reference>
<accession>A0A918S0V1</accession>
<evidence type="ECO:0000259" key="1">
    <source>
        <dbReference type="Pfam" id="PF01909"/>
    </source>
</evidence>
<dbReference type="Pfam" id="PF01909">
    <property type="entry name" value="NTP_transf_2"/>
    <property type="match status" value="1"/>
</dbReference>
<proteinExistence type="predicted"/>
<dbReference type="Gene3D" id="3.30.460.10">
    <property type="entry name" value="Beta Polymerase, domain 2"/>
    <property type="match status" value="1"/>
</dbReference>
<dbReference type="Proteomes" id="UP000646579">
    <property type="component" value="Unassembled WGS sequence"/>
</dbReference>
<evidence type="ECO:0000313" key="2">
    <source>
        <dbReference type="EMBL" id="GHA16691.1"/>
    </source>
</evidence>
<feature type="domain" description="Polymerase nucleotidyl transferase" evidence="1">
    <location>
        <begin position="26"/>
        <end position="62"/>
    </location>
</feature>
<dbReference type="InterPro" id="IPR002934">
    <property type="entry name" value="Polymerase_NTP_transf_dom"/>
</dbReference>
<protein>
    <submittedName>
        <fullName evidence="2">Nucleotidyltransferase</fullName>
    </submittedName>
</protein>
<dbReference type="GO" id="GO:0016779">
    <property type="term" value="F:nucleotidyltransferase activity"/>
    <property type="evidence" value="ECO:0007669"/>
    <property type="project" value="InterPro"/>
</dbReference>
<reference evidence="2" key="1">
    <citation type="journal article" date="2014" name="Int. J. Syst. Evol. Microbiol.">
        <title>Complete genome sequence of Corynebacterium casei LMG S-19264T (=DSM 44701T), isolated from a smear-ripened cheese.</title>
        <authorList>
            <consortium name="US DOE Joint Genome Institute (JGI-PGF)"/>
            <person name="Walter F."/>
            <person name="Albersmeier A."/>
            <person name="Kalinowski J."/>
            <person name="Ruckert C."/>
        </authorList>
    </citation>
    <scope>NUCLEOTIDE SEQUENCE</scope>
    <source>
        <strain evidence="2">KCTC 32437</strain>
    </source>
</reference>
<name>A0A918S0V1_9HYPH</name>
<gene>
    <name evidence="2" type="ORF">GCM10007989_09730</name>
</gene>
<dbReference type="EMBL" id="BMZE01000001">
    <property type="protein sequence ID" value="GHA16691.1"/>
    <property type="molecule type" value="Genomic_DNA"/>
</dbReference>
<comment type="caution">
    <text evidence="2">The sequence shown here is derived from an EMBL/GenBank/DDBJ whole genome shotgun (WGS) entry which is preliminary data.</text>
</comment>
<dbReference type="SUPFAM" id="SSF81301">
    <property type="entry name" value="Nucleotidyltransferase"/>
    <property type="match status" value="1"/>
</dbReference>
<organism evidence="2 3">
    <name type="scientific">Devosia pacifica</name>
    <dbReference type="NCBI Taxonomy" id="1335967"/>
    <lineage>
        <taxon>Bacteria</taxon>
        <taxon>Pseudomonadati</taxon>
        <taxon>Pseudomonadota</taxon>
        <taxon>Alphaproteobacteria</taxon>
        <taxon>Hyphomicrobiales</taxon>
        <taxon>Devosiaceae</taxon>
        <taxon>Devosia</taxon>
    </lineage>
</organism>
<sequence>MSSAETTIVPRAMSPEAALAFLADYVPHRFPDADTALLAGSTATGTAQPGSDLDLVIVYPKLDAGAWRTTERADGVLIEAFVHDLGTLAYFLEDLDRASGLSTLANLVRDGLPVPGMPQRLLSDAKAMADRVLALGPPAIDREAIDRRRYLITNLLDDLAGQRPSDERLAIATELHRALADFVLRAAGKYGGNGKGIARALAAHDAQFASALETATIEVLASRGMSDLQRVVETALAPHGGLLMEGYTAHAPAHWRRLPDSV</sequence>
<evidence type="ECO:0000313" key="3">
    <source>
        <dbReference type="Proteomes" id="UP000646579"/>
    </source>
</evidence>
<dbReference type="AlphaFoldDB" id="A0A918S0V1"/>